<dbReference type="EMBL" id="CP058316">
    <property type="protein sequence ID" value="QLD11280.1"/>
    <property type="molecule type" value="Genomic_DNA"/>
</dbReference>
<gene>
    <name evidence="2" type="ORF">HW566_05525</name>
</gene>
<evidence type="ECO:0000313" key="2">
    <source>
        <dbReference type="EMBL" id="QLD11280.1"/>
    </source>
</evidence>
<protein>
    <submittedName>
        <fullName evidence="2">Uncharacterized protein</fullName>
    </submittedName>
</protein>
<sequence>MSGEADEIDTSVSDSATQDAPETGRGGTRATSAGTDGEVTPPQADTPVSPDGEQDGPALAMHTTDDAERLDGLLAQVRADLAGQNRSTVEHGLRQRLGQVGLQLDDDEVARLVDELAGTD</sequence>
<name>A0A7D5JCV0_9MICO</name>
<dbReference type="AlphaFoldDB" id="A0A7D5JCV0"/>
<organism evidence="2 3">
    <name type="scientific">Microbacterium oleivorans</name>
    <dbReference type="NCBI Taxonomy" id="273677"/>
    <lineage>
        <taxon>Bacteria</taxon>
        <taxon>Bacillati</taxon>
        <taxon>Actinomycetota</taxon>
        <taxon>Actinomycetes</taxon>
        <taxon>Micrococcales</taxon>
        <taxon>Microbacteriaceae</taxon>
        <taxon>Microbacterium</taxon>
    </lineage>
</organism>
<reference evidence="2 3" key="1">
    <citation type="submission" date="2020-06" db="EMBL/GenBank/DDBJ databases">
        <authorList>
            <person name="Jo H."/>
        </authorList>
    </citation>
    <scope>NUCLEOTIDE SEQUENCE [LARGE SCALE GENOMIC DNA]</scope>
    <source>
        <strain evidence="2 3">I46</strain>
    </source>
</reference>
<evidence type="ECO:0000256" key="1">
    <source>
        <dbReference type="SAM" id="MobiDB-lite"/>
    </source>
</evidence>
<accession>A0A7D5JCV0</accession>
<feature type="region of interest" description="Disordered" evidence="1">
    <location>
        <begin position="1"/>
        <end position="61"/>
    </location>
</feature>
<proteinExistence type="predicted"/>
<feature type="compositionally biased region" description="Polar residues" evidence="1">
    <location>
        <begin position="10"/>
        <end position="20"/>
    </location>
</feature>
<dbReference type="Proteomes" id="UP000509638">
    <property type="component" value="Chromosome"/>
</dbReference>
<evidence type="ECO:0000313" key="3">
    <source>
        <dbReference type="Proteomes" id="UP000509638"/>
    </source>
</evidence>
<dbReference type="RefSeq" id="WP_178011092.1">
    <property type="nucleotide sequence ID" value="NZ_CP058316.1"/>
</dbReference>